<sequence length="274" mass="31743">MPFAQKDPLPDPELLVPHQTKEVQELIDLVNEEDLVSFIVSEIGMGKTTLCEFLNQALPEKGEGDIVSVFLHGPSIESGEQMLRVILNRLELRVKEGDTADEFEQLRDWHENYPDFLLTIIIDEFPDISKNALNIVRSLVDLEGIVLILNGQENELLEFVEENAPALFERRRYILRLDPMNLEEIRELIMYRMAWARGGNYEARTIDPFTDEAIRVIYEKSEGVPRRALKLAGDAVYNMVEKDKQKIEPELVYEREKKKESSKSFWSFLPFVSE</sequence>
<dbReference type="Gene3D" id="3.40.50.300">
    <property type="entry name" value="P-loop containing nucleotide triphosphate hydrolases"/>
    <property type="match status" value="1"/>
</dbReference>
<proteinExistence type="predicted"/>
<keyword evidence="3" id="KW-1185">Reference proteome</keyword>
<dbReference type="AlphaFoldDB" id="A0A133USF3"/>
<gene>
    <name evidence="2" type="ORF">AKJ37_03795</name>
</gene>
<accession>A0A133USF3</accession>
<dbReference type="GO" id="GO:0016887">
    <property type="term" value="F:ATP hydrolysis activity"/>
    <property type="evidence" value="ECO:0007669"/>
    <property type="project" value="InterPro"/>
</dbReference>
<dbReference type="PANTHER" id="PTHR35894">
    <property type="entry name" value="GENERAL SECRETION PATHWAY PROTEIN A-RELATED"/>
    <property type="match status" value="1"/>
</dbReference>
<dbReference type="InterPro" id="IPR052026">
    <property type="entry name" value="ExeA_AAA_ATPase_DNA-bind"/>
</dbReference>
<feature type="domain" description="ORC1/DEAH AAA+ ATPase" evidence="1">
    <location>
        <begin position="34"/>
        <end position="157"/>
    </location>
</feature>
<dbReference type="Proteomes" id="UP000070463">
    <property type="component" value="Unassembled WGS sequence"/>
</dbReference>
<evidence type="ECO:0000313" key="2">
    <source>
        <dbReference type="EMBL" id="KXA97060.1"/>
    </source>
</evidence>
<evidence type="ECO:0000313" key="3">
    <source>
        <dbReference type="Proteomes" id="UP000070463"/>
    </source>
</evidence>
<reference evidence="2 3" key="1">
    <citation type="journal article" date="2016" name="Sci. Rep.">
        <title>Metabolic traits of an uncultured archaeal lineage -MSBL1- from brine pools of the Red Sea.</title>
        <authorList>
            <person name="Mwirichia R."/>
            <person name="Alam I."/>
            <person name="Rashid M."/>
            <person name="Vinu M."/>
            <person name="Ba-Alawi W."/>
            <person name="Anthony Kamau A."/>
            <person name="Kamanda Ngugi D."/>
            <person name="Goker M."/>
            <person name="Klenk H.P."/>
            <person name="Bajic V."/>
            <person name="Stingl U."/>
        </authorList>
    </citation>
    <scope>NUCLEOTIDE SEQUENCE [LARGE SCALE GENOMIC DNA]</scope>
    <source>
        <strain evidence="2">SCGC-AAA259I09</strain>
    </source>
</reference>
<protein>
    <recommendedName>
        <fullName evidence="1">ORC1/DEAH AAA+ ATPase domain-containing protein</fullName>
    </recommendedName>
</protein>
<evidence type="ECO:0000259" key="1">
    <source>
        <dbReference type="Pfam" id="PF13401"/>
    </source>
</evidence>
<dbReference type="Pfam" id="PF13401">
    <property type="entry name" value="AAA_22"/>
    <property type="match status" value="1"/>
</dbReference>
<dbReference type="PANTHER" id="PTHR35894:SF1">
    <property type="entry name" value="PHOSPHORIBULOKINASE _ URIDINE KINASE FAMILY"/>
    <property type="match status" value="1"/>
</dbReference>
<comment type="caution">
    <text evidence="2">The sequence shown here is derived from an EMBL/GenBank/DDBJ whole genome shotgun (WGS) entry which is preliminary data.</text>
</comment>
<dbReference type="InterPro" id="IPR027417">
    <property type="entry name" value="P-loop_NTPase"/>
</dbReference>
<dbReference type="SUPFAM" id="SSF52540">
    <property type="entry name" value="P-loop containing nucleoside triphosphate hydrolases"/>
    <property type="match status" value="1"/>
</dbReference>
<dbReference type="InterPro" id="IPR049945">
    <property type="entry name" value="AAA_22"/>
</dbReference>
<organism evidence="2 3">
    <name type="scientific">candidate division MSBL1 archaeon SCGC-AAA259I09</name>
    <dbReference type="NCBI Taxonomy" id="1698267"/>
    <lineage>
        <taxon>Archaea</taxon>
        <taxon>Methanobacteriati</taxon>
        <taxon>Methanobacteriota</taxon>
        <taxon>candidate division MSBL1</taxon>
    </lineage>
</organism>
<dbReference type="EMBL" id="LHXR01000046">
    <property type="protein sequence ID" value="KXA97060.1"/>
    <property type="molecule type" value="Genomic_DNA"/>
</dbReference>
<name>A0A133USF3_9EURY</name>